<comment type="caution">
    <text evidence="2">The sequence shown here is derived from an EMBL/GenBank/DDBJ whole genome shotgun (WGS) entry which is preliminary data.</text>
</comment>
<proteinExistence type="predicted"/>
<keyword evidence="1" id="KW-0145">Chemotaxis</keyword>
<dbReference type="PANTHER" id="PTHR43484:SF1">
    <property type="entry name" value="FLAGELLAR MOTOR SWITCH PROTEIN FLIN"/>
    <property type="match status" value="1"/>
</dbReference>
<dbReference type="InterPro" id="IPR051469">
    <property type="entry name" value="FliN/MopA/SpaO"/>
</dbReference>
<keyword evidence="3" id="KW-1185">Reference proteome</keyword>
<evidence type="ECO:0000256" key="1">
    <source>
        <dbReference type="ARBA" id="ARBA00022500"/>
    </source>
</evidence>
<dbReference type="InterPro" id="IPR028976">
    <property type="entry name" value="CheC-like_sf"/>
</dbReference>
<organism evidence="2 3">
    <name type="scientific">Duganella alba</name>
    <dbReference type="NCBI Taxonomy" id="2666081"/>
    <lineage>
        <taxon>Bacteria</taxon>
        <taxon>Pseudomonadati</taxon>
        <taxon>Pseudomonadota</taxon>
        <taxon>Betaproteobacteria</taxon>
        <taxon>Burkholderiales</taxon>
        <taxon>Oxalobacteraceae</taxon>
        <taxon>Telluria group</taxon>
        <taxon>Duganella</taxon>
    </lineage>
</organism>
<dbReference type="CDD" id="cd17910">
    <property type="entry name" value="CheC_ClassII"/>
    <property type="match status" value="1"/>
</dbReference>
<sequence length="214" mass="23101">MFQLSELENDALIEIFNIGVGHAAASMSAIVNEAVRMAVPSISFIARAEAARLLGAGAHGQNTAPERICGVSQHYAGAFETEAILMFPEDKSLEIVRLMVGEAVPLKELTEMEQEAMCEIGNIMLNSCVGTLANIFQRELHGSLPQYHVGTSDEILTATAGASQANTVVLMLHIDFVLEKHQIHGYVAFVLAISALHDLKDQINLYIARAIGQS</sequence>
<accession>A0A6L5QES1</accession>
<dbReference type="AlphaFoldDB" id="A0A6L5QES1"/>
<evidence type="ECO:0000313" key="3">
    <source>
        <dbReference type="Proteomes" id="UP000481037"/>
    </source>
</evidence>
<dbReference type="SUPFAM" id="SSF103039">
    <property type="entry name" value="CheC-like"/>
    <property type="match status" value="1"/>
</dbReference>
<evidence type="ECO:0000313" key="2">
    <source>
        <dbReference type="EMBL" id="MRX08216.1"/>
    </source>
</evidence>
<dbReference type="GO" id="GO:0006935">
    <property type="term" value="P:chemotaxis"/>
    <property type="evidence" value="ECO:0007669"/>
    <property type="project" value="UniProtKB-KW"/>
</dbReference>
<name>A0A6L5QES1_9BURK</name>
<protein>
    <submittedName>
        <fullName evidence="2">Chemotaxis protein CheC</fullName>
    </submittedName>
</protein>
<dbReference type="RefSeq" id="WP_154364637.1">
    <property type="nucleotide sequence ID" value="NZ_WKJM01000007.1"/>
</dbReference>
<gene>
    <name evidence="2" type="ORF">GJ697_10255</name>
</gene>
<dbReference type="Proteomes" id="UP000481037">
    <property type="component" value="Unassembled WGS sequence"/>
</dbReference>
<dbReference type="PANTHER" id="PTHR43484">
    <property type="match status" value="1"/>
</dbReference>
<reference evidence="2 3" key="1">
    <citation type="submission" date="2019-11" db="EMBL/GenBank/DDBJ databases">
        <title>Novel species isolated from a subtropical stream in China.</title>
        <authorList>
            <person name="Lu H."/>
        </authorList>
    </citation>
    <scope>NUCLEOTIDE SEQUENCE [LARGE SCALE GENOMIC DNA]</scope>
    <source>
        <strain evidence="2 3">FT25W</strain>
    </source>
</reference>
<dbReference type="Gene3D" id="3.40.1550.10">
    <property type="entry name" value="CheC-like"/>
    <property type="match status" value="1"/>
</dbReference>
<dbReference type="EMBL" id="WKJM01000007">
    <property type="protein sequence ID" value="MRX08216.1"/>
    <property type="molecule type" value="Genomic_DNA"/>
</dbReference>